<proteinExistence type="predicted"/>
<gene>
    <name evidence="2" type="ORF">ACFO9K_01135</name>
</gene>
<feature type="transmembrane region" description="Helical" evidence="1">
    <location>
        <begin position="33"/>
        <end position="53"/>
    </location>
</feature>
<keyword evidence="1" id="KW-1133">Transmembrane helix</keyword>
<keyword evidence="1" id="KW-0812">Transmembrane</keyword>
<organism evidence="2 3">
    <name type="scientific">Halorussus aquaticus</name>
    <dbReference type="NCBI Taxonomy" id="2953748"/>
    <lineage>
        <taxon>Archaea</taxon>
        <taxon>Methanobacteriati</taxon>
        <taxon>Methanobacteriota</taxon>
        <taxon>Stenosarchaea group</taxon>
        <taxon>Halobacteria</taxon>
        <taxon>Halobacteriales</taxon>
        <taxon>Haladaptataceae</taxon>
        <taxon>Halorussus</taxon>
    </lineage>
</organism>
<reference evidence="2 3" key="1">
    <citation type="journal article" date="2019" name="Int. J. Syst. Evol. Microbiol.">
        <title>The Global Catalogue of Microorganisms (GCM) 10K type strain sequencing project: providing services to taxonomists for standard genome sequencing and annotation.</title>
        <authorList>
            <consortium name="The Broad Institute Genomics Platform"/>
            <consortium name="The Broad Institute Genome Sequencing Center for Infectious Disease"/>
            <person name="Wu L."/>
            <person name="Ma J."/>
        </authorList>
    </citation>
    <scope>NUCLEOTIDE SEQUENCE [LARGE SCALE GENOMIC DNA]</scope>
    <source>
        <strain evidence="2 3">XZYJ18</strain>
    </source>
</reference>
<evidence type="ECO:0000256" key="1">
    <source>
        <dbReference type="SAM" id="Phobius"/>
    </source>
</evidence>
<keyword evidence="3" id="KW-1185">Reference proteome</keyword>
<evidence type="ECO:0000313" key="3">
    <source>
        <dbReference type="Proteomes" id="UP001595945"/>
    </source>
</evidence>
<dbReference type="Proteomes" id="UP001595945">
    <property type="component" value="Unassembled WGS sequence"/>
</dbReference>
<dbReference type="EMBL" id="JBHSHT010000001">
    <property type="protein sequence ID" value="MFC4822856.1"/>
    <property type="molecule type" value="Genomic_DNA"/>
</dbReference>
<name>A0ABD5PX22_9EURY</name>
<evidence type="ECO:0000313" key="2">
    <source>
        <dbReference type="EMBL" id="MFC4822856.1"/>
    </source>
</evidence>
<sequence length="138" mass="14164">MAGKTRVAALALGVHVVANLAHGVPHLAAPVPLAPWQSAFVVGVVLLAPLVGFQLLRRGRPRGGAWLFAVSMAASLAFGLTFHFGVPNPDHVDAVAAGPWHRPFGTTATLVAVTDAVGVLVGLWLVSKIPDSSVGVGR</sequence>
<comment type="caution">
    <text evidence="2">The sequence shown here is derived from an EMBL/GenBank/DDBJ whole genome shotgun (WGS) entry which is preliminary data.</text>
</comment>
<dbReference type="AlphaFoldDB" id="A0ABD5PX22"/>
<dbReference type="GeneID" id="73046102"/>
<keyword evidence="1" id="KW-0472">Membrane</keyword>
<feature type="transmembrane region" description="Helical" evidence="1">
    <location>
        <begin position="104"/>
        <end position="126"/>
    </location>
</feature>
<protein>
    <submittedName>
        <fullName evidence="2">Uncharacterized protein</fullName>
    </submittedName>
</protein>
<dbReference type="RefSeq" id="WP_254267632.1">
    <property type="nucleotide sequence ID" value="NZ_CP100400.1"/>
</dbReference>
<feature type="transmembrane region" description="Helical" evidence="1">
    <location>
        <begin position="65"/>
        <end position="84"/>
    </location>
</feature>
<accession>A0ABD5PX22</accession>